<evidence type="ECO:0000256" key="3">
    <source>
        <dbReference type="ARBA" id="ARBA00023018"/>
    </source>
</evidence>
<keyword evidence="5" id="KW-0968">Cytoplasmic vesicle</keyword>
<comment type="caution">
    <text evidence="9">The sequence shown here is derived from an EMBL/GenBank/DDBJ whole genome shotgun (WGS) entry which is preliminary data.</text>
</comment>
<organism evidence="9 10">
    <name type="scientific">Adineta ricciae</name>
    <name type="common">Rotifer</name>
    <dbReference type="NCBI Taxonomy" id="249248"/>
    <lineage>
        <taxon>Eukaryota</taxon>
        <taxon>Metazoa</taxon>
        <taxon>Spiralia</taxon>
        <taxon>Gnathifera</taxon>
        <taxon>Rotifera</taxon>
        <taxon>Eurotatoria</taxon>
        <taxon>Bdelloidea</taxon>
        <taxon>Adinetida</taxon>
        <taxon>Adinetidae</taxon>
        <taxon>Adineta</taxon>
    </lineage>
</organism>
<evidence type="ECO:0000256" key="6">
    <source>
        <dbReference type="ARBA" id="ARBA00034103"/>
    </source>
</evidence>
<evidence type="ECO:0008006" key="11">
    <source>
        <dbReference type="Google" id="ProtNLM"/>
    </source>
</evidence>
<gene>
    <name evidence="9" type="ORF">EDS130_LOCUS29094</name>
</gene>
<dbReference type="EMBL" id="CAJNOJ010000194">
    <property type="protein sequence ID" value="CAF1272221.1"/>
    <property type="molecule type" value="Genomic_DNA"/>
</dbReference>
<keyword evidence="3" id="KW-0770">Synapse</keyword>
<dbReference type="Proteomes" id="UP000663852">
    <property type="component" value="Unassembled WGS sequence"/>
</dbReference>
<dbReference type="InterPro" id="IPR000195">
    <property type="entry name" value="Rab-GAP-TBC_dom"/>
</dbReference>
<protein>
    <recommendedName>
        <fullName evidence="11">TBC1 domain family member 24</fullName>
    </recommendedName>
</protein>
<dbReference type="GO" id="GO:0045202">
    <property type="term" value="C:synapse"/>
    <property type="evidence" value="ECO:0007669"/>
    <property type="project" value="UniProtKB-SubCell"/>
</dbReference>
<dbReference type="SUPFAM" id="SSF47923">
    <property type="entry name" value="Ypt/Rab-GAP domain of gyp1p"/>
    <property type="match status" value="2"/>
</dbReference>
<evidence type="ECO:0000259" key="7">
    <source>
        <dbReference type="PROSITE" id="PS50086"/>
    </source>
</evidence>
<feature type="domain" description="Rab-GAP TBC" evidence="7">
    <location>
        <begin position="112"/>
        <end position="304"/>
    </location>
</feature>
<proteinExistence type="predicted"/>
<name>A0A815BGD1_ADIRI</name>
<dbReference type="Gene3D" id="1.10.8.270">
    <property type="entry name" value="putative rabgap domain of human tbc1 domain family member 14 like domains"/>
    <property type="match status" value="1"/>
</dbReference>
<accession>A0A815BGD1</accession>
<evidence type="ECO:0000256" key="4">
    <source>
        <dbReference type="ARBA" id="ARBA00023136"/>
    </source>
</evidence>
<dbReference type="Gene3D" id="1.10.472.80">
    <property type="entry name" value="Ypt/Rab-GAP domain of gyp1p, domain 3"/>
    <property type="match status" value="1"/>
</dbReference>
<dbReference type="AlphaFoldDB" id="A0A815BGD1"/>
<dbReference type="PANTHER" id="PTHR23354:SF122">
    <property type="entry name" value="GTPASE-ACTIVATING PROTEIN SKYWALKER"/>
    <property type="match status" value="1"/>
</dbReference>
<comment type="subcellular location">
    <subcellularLocation>
        <location evidence="1">Cytoplasmic vesicle membrane</location>
    </subcellularLocation>
    <subcellularLocation>
        <location evidence="2">Endomembrane system</location>
        <topology evidence="2">Peripheral membrane protein</topology>
    </subcellularLocation>
    <subcellularLocation>
        <location evidence="6">Synapse</location>
    </subcellularLocation>
</comment>
<evidence type="ECO:0000313" key="9">
    <source>
        <dbReference type="EMBL" id="CAF1272221.1"/>
    </source>
</evidence>
<dbReference type="SMART" id="SM00584">
    <property type="entry name" value="TLDc"/>
    <property type="match status" value="1"/>
</dbReference>
<dbReference type="PROSITE" id="PS51886">
    <property type="entry name" value="TLDC"/>
    <property type="match status" value="1"/>
</dbReference>
<evidence type="ECO:0000259" key="8">
    <source>
        <dbReference type="PROSITE" id="PS51886"/>
    </source>
</evidence>
<dbReference type="GO" id="GO:0012505">
    <property type="term" value="C:endomembrane system"/>
    <property type="evidence" value="ECO:0007669"/>
    <property type="project" value="UniProtKB-SubCell"/>
</dbReference>
<reference evidence="9" key="1">
    <citation type="submission" date="2021-02" db="EMBL/GenBank/DDBJ databases">
        <authorList>
            <person name="Nowell W R."/>
        </authorList>
    </citation>
    <scope>NUCLEOTIDE SEQUENCE</scope>
</reference>
<evidence type="ECO:0000256" key="2">
    <source>
        <dbReference type="ARBA" id="ARBA00004184"/>
    </source>
</evidence>
<dbReference type="PROSITE" id="PS50086">
    <property type="entry name" value="TBC_RABGAP"/>
    <property type="match status" value="1"/>
</dbReference>
<sequence>MEEIVVLSYDPTWQRRLKLFKRQMANDINQPFYRDVINNNLLSESLKPLTSQQQQNLQKHHHHQDLIDLLSWNETNSHALRATDSSFSVTSHSVLNEDFDRLKYLIRLVLWPIDHNIRQNLWMNISTLNRANSAKQHRHRSQTGLTTSTMVVENQLNPLAPVQNQWPKFVDTNNLCFYHLNQTNGHPLLHRIISTFALQHPDVTYCPTLQPLSAILLHYHNEYEVLYLINRLLIKSWLCGETRLQWDAHCNVFKKLLRLHYKPTVDIIDSRYSKDFYQDWFWLIFRYLPFSYIVKIMDCFLFEGPKLLFRISLTLVHLYTKRIKHQTQGNDLTMADFCRQISVPIDKLLHIAFRIRNFKRRTIEQLMEHEEKLLRNTRQQMLHDDVKPNHITENLTNQRIPQHLINVPTNSMLNQQQFVTLWNWLPVRLSLAQPMLVFTTNEHGFRLQTLLNKVDELDHSILIIKATNGEIFGAFCAGLWSDRHNRAYFGFGESFLFTLVPHETRYAWVGQNLDDTNRLNQAKREMFLFVDNEKLIIGGGNGDGLSIDQSLCEGSTTHCDTFDNQPLCSQSYFSISILEMIAFDFSSS</sequence>
<dbReference type="SMART" id="SM00164">
    <property type="entry name" value="TBC"/>
    <property type="match status" value="1"/>
</dbReference>
<evidence type="ECO:0000256" key="1">
    <source>
        <dbReference type="ARBA" id="ARBA00004156"/>
    </source>
</evidence>
<evidence type="ECO:0000313" key="10">
    <source>
        <dbReference type="Proteomes" id="UP000663852"/>
    </source>
</evidence>
<dbReference type="PANTHER" id="PTHR23354">
    <property type="entry name" value="NUCLEOLAR PROTEIN 7/ESTROGEN RECEPTOR COACTIVATOR-RELATED"/>
    <property type="match status" value="1"/>
</dbReference>
<dbReference type="OrthoDB" id="10065050at2759"/>
<dbReference type="InterPro" id="IPR006571">
    <property type="entry name" value="TLDc_dom"/>
</dbReference>
<dbReference type="GO" id="GO:0030659">
    <property type="term" value="C:cytoplasmic vesicle membrane"/>
    <property type="evidence" value="ECO:0007669"/>
    <property type="project" value="UniProtKB-SubCell"/>
</dbReference>
<dbReference type="InterPro" id="IPR035969">
    <property type="entry name" value="Rab-GAP_TBC_sf"/>
</dbReference>
<evidence type="ECO:0000256" key="5">
    <source>
        <dbReference type="ARBA" id="ARBA00023329"/>
    </source>
</evidence>
<dbReference type="Pfam" id="PF07534">
    <property type="entry name" value="TLD"/>
    <property type="match status" value="1"/>
</dbReference>
<dbReference type="Pfam" id="PF00566">
    <property type="entry name" value="RabGAP-TBC"/>
    <property type="match status" value="1"/>
</dbReference>
<keyword evidence="4" id="KW-0472">Membrane</keyword>
<feature type="domain" description="TLDc" evidence="8">
    <location>
        <begin position="411"/>
        <end position="586"/>
    </location>
</feature>